<feature type="compositionally biased region" description="Polar residues" evidence="1">
    <location>
        <begin position="56"/>
        <end position="68"/>
    </location>
</feature>
<name>A0A3P6C9S7_BRAOL</name>
<proteinExistence type="predicted"/>
<dbReference type="AlphaFoldDB" id="A0A3P6C9S7"/>
<organism evidence="2">
    <name type="scientific">Brassica oleracea</name>
    <name type="common">Wild cabbage</name>
    <dbReference type="NCBI Taxonomy" id="3712"/>
    <lineage>
        <taxon>Eukaryota</taxon>
        <taxon>Viridiplantae</taxon>
        <taxon>Streptophyta</taxon>
        <taxon>Embryophyta</taxon>
        <taxon>Tracheophyta</taxon>
        <taxon>Spermatophyta</taxon>
        <taxon>Magnoliopsida</taxon>
        <taxon>eudicotyledons</taxon>
        <taxon>Gunneridae</taxon>
        <taxon>Pentapetalae</taxon>
        <taxon>rosids</taxon>
        <taxon>malvids</taxon>
        <taxon>Brassicales</taxon>
        <taxon>Brassicaceae</taxon>
        <taxon>Brassiceae</taxon>
        <taxon>Brassica</taxon>
    </lineage>
</organism>
<dbReference type="EMBL" id="LR031873">
    <property type="protein sequence ID" value="VDD07405.1"/>
    <property type="molecule type" value="Genomic_DNA"/>
</dbReference>
<feature type="region of interest" description="Disordered" evidence="1">
    <location>
        <begin position="54"/>
        <end position="77"/>
    </location>
</feature>
<evidence type="ECO:0000313" key="2">
    <source>
        <dbReference type="EMBL" id="VDD07405.1"/>
    </source>
</evidence>
<protein>
    <submittedName>
        <fullName evidence="2">Uncharacterized protein</fullName>
    </submittedName>
</protein>
<evidence type="ECO:0000256" key="1">
    <source>
        <dbReference type="SAM" id="MobiDB-lite"/>
    </source>
</evidence>
<reference evidence="2" key="1">
    <citation type="submission" date="2018-11" db="EMBL/GenBank/DDBJ databases">
        <authorList>
            <consortium name="Genoscope - CEA"/>
            <person name="William W."/>
        </authorList>
    </citation>
    <scope>NUCLEOTIDE SEQUENCE</scope>
</reference>
<accession>A0A3P6C9S7</accession>
<gene>
    <name evidence="2" type="ORF">BOLC4T23494H</name>
</gene>
<sequence>MSDIETKPLPIGLGMKASPTKAYDRVRKKGLRVNTYIIASHQLEAGKMVMNRDWSKPSTSSFSQSAQNDHPKPLFTV</sequence>